<dbReference type="VEuPathDB" id="GiardiaDB:GMRT_13079"/>
<protein>
    <submittedName>
        <fullName evidence="2">Uncharacterized protein</fullName>
    </submittedName>
</protein>
<dbReference type="Proteomes" id="UP000315496">
    <property type="component" value="Chromosome 1"/>
</dbReference>
<accession>A0A4Z1TAW6</accession>
<feature type="compositionally biased region" description="Polar residues" evidence="1">
    <location>
        <begin position="1115"/>
        <end position="1127"/>
    </location>
</feature>
<feature type="compositionally biased region" description="Polar residues" evidence="1">
    <location>
        <begin position="1246"/>
        <end position="1258"/>
    </location>
</feature>
<reference evidence="2 3" key="1">
    <citation type="submission" date="2019-05" db="EMBL/GenBank/DDBJ databases">
        <title>The compact genome of Giardia muris reveals important steps in the evolution of intestinal protozoan parasites.</title>
        <authorList>
            <person name="Xu F."/>
            <person name="Jimenez-Gonzalez A."/>
            <person name="Einarsson E."/>
            <person name="Astvaldsson A."/>
            <person name="Peirasmaki D."/>
            <person name="Eckmann L."/>
            <person name="Andersson J.O."/>
            <person name="Svard S.G."/>
            <person name="Jerlstrom-Hultqvist J."/>
        </authorList>
    </citation>
    <scope>NUCLEOTIDE SEQUENCE [LARGE SCALE GENOMIC DNA]</scope>
    <source>
        <strain evidence="2 3">Roberts-Thomson</strain>
    </source>
</reference>
<feature type="compositionally biased region" description="Basic and acidic residues" evidence="1">
    <location>
        <begin position="1067"/>
        <end position="1085"/>
    </location>
</feature>
<dbReference type="EMBL" id="VDLU01000001">
    <property type="protein sequence ID" value="TNJ30377.1"/>
    <property type="molecule type" value="Genomic_DNA"/>
</dbReference>
<evidence type="ECO:0000313" key="2">
    <source>
        <dbReference type="EMBL" id="TNJ30377.1"/>
    </source>
</evidence>
<feature type="compositionally biased region" description="Polar residues" evidence="1">
    <location>
        <begin position="1021"/>
        <end position="1050"/>
    </location>
</feature>
<feature type="compositionally biased region" description="Low complexity" evidence="1">
    <location>
        <begin position="1199"/>
        <end position="1213"/>
    </location>
</feature>
<evidence type="ECO:0000313" key="3">
    <source>
        <dbReference type="Proteomes" id="UP000315496"/>
    </source>
</evidence>
<organism evidence="2 3">
    <name type="scientific">Giardia muris</name>
    <dbReference type="NCBI Taxonomy" id="5742"/>
    <lineage>
        <taxon>Eukaryota</taxon>
        <taxon>Metamonada</taxon>
        <taxon>Diplomonadida</taxon>
        <taxon>Hexamitidae</taxon>
        <taxon>Giardiinae</taxon>
        <taxon>Giardia</taxon>
    </lineage>
</organism>
<comment type="caution">
    <text evidence="2">The sequence shown here is derived from an EMBL/GenBank/DDBJ whole genome shotgun (WGS) entry which is preliminary data.</text>
</comment>
<name>A0A4Z1TAW6_GIAMU</name>
<feature type="compositionally biased region" description="Low complexity" evidence="1">
    <location>
        <begin position="1168"/>
        <end position="1184"/>
    </location>
</feature>
<feature type="compositionally biased region" description="Basic and acidic residues" evidence="1">
    <location>
        <begin position="1146"/>
        <end position="1160"/>
    </location>
</feature>
<evidence type="ECO:0000256" key="1">
    <source>
        <dbReference type="SAM" id="MobiDB-lite"/>
    </source>
</evidence>
<feature type="region of interest" description="Disordered" evidence="1">
    <location>
        <begin position="1021"/>
        <end position="1276"/>
    </location>
</feature>
<proteinExistence type="predicted"/>
<gene>
    <name evidence="2" type="ORF">GMRT_13079</name>
</gene>
<keyword evidence="3" id="KW-1185">Reference proteome</keyword>
<sequence>MAQEPMADITVTSFGPRLFLYHPGYTWVYVTDTDTWEGTEEELILSDITALHTLPSPIDTLIPLTESTILIGTRDCSAFLYEVTKAGSGFSFKKQGDVCEAEEIHPFPIPLVLHPNPQDTIDQKVSCFAMRMHDERLTLMCWSEVAKKVLLDEKFSIPAQVSDTILSSVTPDRKLVIAVANDQGLSIYVGGKRAVVLSPEDIIGNDGDDDFEVTFYDILADRFVFLSKCALEDSQRSSFIVYDVAKKEQVFSKALPNVSSCVVLPFAPSECQWQFTTLIRSDDDFYTFEFAYFGFMRQSNFSALQLIEARLESTQQQPLRLPLIWCRDVLTSLRNDSDLTSVLIPLGPKDTLTRMTESSTLRLPALSPNATSQIPRGDLIYASGPNFSLRPCVAGSSFFTRTGARHFVLEPERIRKIAVTTGRVHDLLKELHDIIKAKDPSSSTLQLDDMGLVPSLLDVSAEAAEYCPLVTFHLTSTNQVALYVESPFAFVREDLFPLYTLTPRKVIPLEQPKLDQVSPPVNMKTEQDQSASFSMCDSVVSNPEQPNTKLPSTNAPHGLFMPNLPLTKSPANDTIRASKAEEETRGHIKAYKEGLQERLGNLDSPITLFLDSSLPDHFADCDLFLRQLVLLNMLRFTPLMLAYTQATFDKAAERLFSIDKRFFFDFYGAFDKNVLPRTPIIRGSDVLSILELRVFPDPDNMTVCYTVNSLNSKPTITGPFLKGLLDYIEQGTERLIGAADSFLRLLGMVQPYCAARKDFQSELRDTLERYPGNFPHFLPKSGTMEPKAMESSVSVQGSALESTTIPDNGRTNTSSFGILSSILTTPQTSDSTYDMSRPVPSFRDRDSLATSNIMKSMRARGVNQINISHLDMDLRRRNTDATIVFSLPKKTAEIANSLVYRPAQTLGQTEEVETARPRTNLIFEKLRTLKFTDDTYAGPKYTSIISLQAKDGILEDGECHFPRDTGVVARICDMLPCTLSQSAEIPVDPQHTLFISDLTKGHPTLFASSSTISFPRLGLAQRQTSAGASENTKTSAEKPSSSETSKSQGFIHSRSELMKDTPVLLKGDVKQEKKPDESVPDKVAEPGKPFEATTVELFSRGALPDTKGTVPEPTAISNKVPSANNTPPVEKPEQQAKPATTLSQAIKEEDKPESKTEQKKHGSIGFKFSPSFTPSTLSTPAAPLIAAQTTKAEDKPQQPKEQQQPKGQEGTTPAFPATSFGFAGKSIFQPSQAVAEKSTPGFPLNLPSTKTEPVTSFGNKGGFETTPPESGDSQDNKAVANPFVMFQLPNTAPSMQGQGVFGGAKFTFGDK</sequence>